<dbReference type="Gene3D" id="3.40.50.1820">
    <property type="entry name" value="alpha/beta hydrolase"/>
    <property type="match status" value="1"/>
</dbReference>
<evidence type="ECO:0000313" key="2">
    <source>
        <dbReference type="EMBL" id="GGW64097.1"/>
    </source>
</evidence>
<dbReference type="EMBL" id="BMYR01000008">
    <property type="protein sequence ID" value="GGW64097.1"/>
    <property type="molecule type" value="Genomic_DNA"/>
</dbReference>
<organism evidence="2 3">
    <name type="scientific">Alishewanella tabrizica</name>
    <dbReference type="NCBI Taxonomy" id="671278"/>
    <lineage>
        <taxon>Bacteria</taxon>
        <taxon>Pseudomonadati</taxon>
        <taxon>Pseudomonadota</taxon>
        <taxon>Gammaproteobacteria</taxon>
        <taxon>Alteromonadales</taxon>
        <taxon>Alteromonadaceae</taxon>
        <taxon>Alishewanella</taxon>
    </lineage>
</organism>
<dbReference type="InterPro" id="IPR029058">
    <property type="entry name" value="AB_hydrolase_fold"/>
</dbReference>
<feature type="domain" description="Serine aminopeptidase S33" evidence="1">
    <location>
        <begin position="57"/>
        <end position="321"/>
    </location>
</feature>
<accession>A0ABQ2WNC3</accession>
<dbReference type="InterPro" id="IPR051044">
    <property type="entry name" value="MAG_DAG_Lipase"/>
</dbReference>
<name>A0ABQ2WNC3_9ALTE</name>
<reference evidence="3" key="1">
    <citation type="journal article" date="2019" name="Int. J. Syst. Evol. Microbiol.">
        <title>The Global Catalogue of Microorganisms (GCM) 10K type strain sequencing project: providing services to taxonomists for standard genome sequencing and annotation.</title>
        <authorList>
            <consortium name="The Broad Institute Genomics Platform"/>
            <consortium name="The Broad Institute Genome Sequencing Center for Infectious Disease"/>
            <person name="Wu L."/>
            <person name="Ma J."/>
        </authorList>
    </citation>
    <scope>NUCLEOTIDE SEQUENCE [LARGE SCALE GENOMIC DNA]</scope>
    <source>
        <strain evidence="3">KCTC 23723</strain>
    </source>
</reference>
<keyword evidence="3" id="KW-1185">Reference proteome</keyword>
<dbReference type="Pfam" id="PF12146">
    <property type="entry name" value="Hydrolase_4"/>
    <property type="match status" value="1"/>
</dbReference>
<protein>
    <submittedName>
        <fullName evidence="2">Lysophospholipase L2</fullName>
    </submittedName>
</protein>
<sequence>MSVLHFPAIRPLSSEPHLAEHWSQVLLPFWRTLQHGEFIGAAGVPIHYTYCPTPGAKHAWVISSGRIETAIKYTEVIYELSQAGYSVFILDHRGQGRSGRMLPDAQLGYVADFADYQQDLNTFLRDIVKPQGYQQHLLLAHSMGAAIGAALITLPRWQNWHRFFSAAVLCSPMFGIYTGAIPRQLAEPAALLYCRVIRRLAPTEFRYFPRQHAYRDKPFAQNELTSSIARYQALRQCYQTEPQLQLGGVTVHWLEQAIQAMRQLRLHAAHCVTPVLLLQAADDSVVANNAQQQWFTQLPSALPKNLVQLATAKHEILMEHDTVRQQAFTAINQFIAAQQ</sequence>
<evidence type="ECO:0000313" key="3">
    <source>
        <dbReference type="Proteomes" id="UP000634667"/>
    </source>
</evidence>
<comment type="caution">
    <text evidence="2">The sequence shown here is derived from an EMBL/GenBank/DDBJ whole genome shotgun (WGS) entry which is preliminary data.</text>
</comment>
<dbReference type="PANTHER" id="PTHR11614">
    <property type="entry name" value="PHOSPHOLIPASE-RELATED"/>
    <property type="match status" value="1"/>
</dbReference>
<dbReference type="SUPFAM" id="SSF53474">
    <property type="entry name" value="alpha/beta-Hydrolases"/>
    <property type="match status" value="1"/>
</dbReference>
<proteinExistence type="predicted"/>
<dbReference type="RefSeq" id="WP_189483082.1">
    <property type="nucleotide sequence ID" value="NZ_BMYR01000008.1"/>
</dbReference>
<dbReference type="InterPro" id="IPR022742">
    <property type="entry name" value="Hydrolase_4"/>
</dbReference>
<evidence type="ECO:0000259" key="1">
    <source>
        <dbReference type="Pfam" id="PF12146"/>
    </source>
</evidence>
<dbReference type="Proteomes" id="UP000634667">
    <property type="component" value="Unassembled WGS sequence"/>
</dbReference>
<gene>
    <name evidence="2" type="primary">pldB</name>
    <name evidence="2" type="ORF">GCM10008111_19980</name>
</gene>